<evidence type="ECO:0000313" key="4">
    <source>
        <dbReference type="Proteomes" id="UP000255467"/>
    </source>
</evidence>
<dbReference type="OrthoDB" id="3743899at2"/>
<dbReference type="PANTHER" id="PTHR44196">
    <property type="entry name" value="DEHYDROGENASE/REDUCTASE SDR FAMILY MEMBER 7B"/>
    <property type="match status" value="1"/>
</dbReference>
<accession>A0A378YEL8</accession>
<evidence type="ECO:0000256" key="2">
    <source>
        <dbReference type="ARBA" id="ARBA00023002"/>
    </source>
</evidence>
<evidence type="ECO:0000313" key="3">
    <source>
        <dbReference type="EMBL" id="SUA74857.1"/>
    </source>
</evidence>
<dbReference type="InterPro" id="IPR002347">
    <property type="entry name" value="SDR_fam"/>
</dbReference>
<dbReference type="CDD" id="cd05233">
    <property type="entry name" value="SDR_c"/>
    <property type="match status" value="1"/>
</dbReference>
<comment type="similarity">
    <text evidence="1">Belongs to the short-chain dehydrogenases/reductases (SDR) family.</text>
</comment>
<keyword evidence="4" id="KW-1185">Reference proteome</keyword>
<dbReference type="Proteomes" id="UP000255467">
    <property type="component" value="Unassembled WGS sequence"/>
</dbReference>
<sequence length="301" mass="31790">MKARSARWLRRFGSPPDIEGRRILVTGAARGIGAALARQLHAHGARVALLGIEQDLLAQVAADCGDAPWRYCDVGDPSQVERVITALVSELGGLDAVVANAGIARQLPLIGGDPAILEETLTVNVLGVYYTLRAAGPHIAHAGGYALLVSSLAAAIHLPLAGAYSASKAAVDALGNTLRIELRHTGARVGIAYFAELDTEMTGRGFGTEAAHAILGRDTVSNVAPLGPAIDGLERALARRSRRVVSPYWVGPLLWFRGIGQWAVDTTLRSGVASGVEIARTEVAPYTTDQPARPRRLRRPA</sequence>
<proteinExistence type="inferred from homology"/>
<dbReference type="EMBL" id="UGRY01000002">
    <property type="protein sequence ID" value="SUA74857.1"/>
    <property type="molecule type" value="Genomic_DNA"/>
</dbReference>
<dbReference type="GO" id="GO:0016020">
    <property type="term" value="C:membrane"/>
    <property type="evidence" value="ECO:0007669"/>
    <property type="project" value="TreeGrafter"/>
</dbReference>
<dbReference type="InterPro" id="IPR020904">
    <property type="entry name" value="Sc_DH/Rdtase_CS"/>
</dbReference>
<dbReference type="SUPFAM" id="SSF51735">
    <property type="entry name" value="NAD(P)-binding Rossmann-fold domains"/>
    <property type="match status" value="1"/>
</dbReference>
<dbReference type="STRING" id="1406858.GCA_000710895_02821"/>
<keyword evidence="2 3" id="KW-0560">Oxidoreductase</keyword>
<dbReference type="PRINTS" id="PR00081">
    <property type="entry name" value="GDHRDH"/>
</dbReference>
<protein>
    <submittedName>
        <fullName evidence="3">Ribitol 2-dehydrogenase</fullName>
        <ecNumber evidence="3">1.1.1.56</ecNumber>
    </submittedName>
</protein>
<dbReference type="AlphaFoldDB" id="A0A378YEL8"/>
<dbReference type="RefSeq" id="WP_039808239.1">
    <property type="nucleotide sequence ID" value="NZ_UGRY01000002.1"/>
</dbReference>
<dbReference type="PROSITE" id="PS00061">
    <property type="entry name" value="ADH_SHORT"/>
    <property type="match status" value="1"/>
</dbReference>
<dbReference type="Pfam" id="PF00106">
    <property type="entry name" value="adh_short"/>
    <property type="match status" value="1"/>
</dbReference>
<gene>
    <name evidence="3" type="primary">rbtD</name>
    <name evidence="3" type="ORF">NCTC1934_01789</name>
</gene>
<dbReference type="Gene3D" id="3.40.50.720">
    <property type="entry name" value="NAD(P)-binding Rossmann-like Domain"/>
    <property type="match status" value="1"/>
</dbReference>
<evidence type="ECO:0000256" key="1">
    <source>
        <dbReference type="ARBA" id="ARBA00006484"/>
    </source>
</evidence>
<dbReference type="PANTHER" id="PTHR44196:SF1">
    <property type="entry name" value="DEHYDROGENASE_REDUCTASE SDR FAMILY MEMBER 7B"/>
    <property type="match status" value="1"/>
</dbReference>
<name>A0A378YEL8_9NOCA</name>
<dbReference type="InterPro" id="IPR036291">
    <property type="entry name" value="NAD(P)-bd_dom_sf"/>
</dbReference>
<organism evidence="3 4">
    <name type="scientific">Nocardia otitidiscaviarum</name>
    <dbReference type="NCBI Taxonomy" id="1823"/>
    <lineage>
        <taxon>Bacteria</taxon>
        <taxon>Bacillati</taxon>
        <taxon>Actinomycetota</taxon>
        <taxon>Actinomycetes</taxon>
        <taxon>Mycobacteriales</taxon>
        <taxon>Nocardiaceae</taxon>
        <taxon>Nocardia</taxon>
    </lineage>
</organism>
<dbReference type="GO" id="GO:0050255">
    <property type="term" value="F:ribitol 2-dehydrogenase (NAD+) activity"/>
    <property type="evidence" value="ECO:0007669"/>
    <property type="project" value="UniProtKB-EC"/>
</dbReference>
<dbReference type="EC" id="1.1.1.56" evidence="3"/>
<reference evidence="3 4" key="1">
    <citation type="submission" date="2018-06" db="EMBL/GenBank/DDBJ databases">
        <authorList>
            <consortium name="Pathogen Informatics"/>
            <person name="Doyle S."/>
        </authorList>
    </citation>
    <scope>NUCLEOTIDE SEQUENCE [LARGE SCALE GENOMIC DNA]</scope>
    <source>
        <strain evidence="3 4">NCTC1934</strain>
    </source>
</reference>